<dbReference type="OrthoDB" id="9450632at2759"/>
<feature type="region of interest" description="Disordered" evidence="1">
    <location>
        <begin position="1"/>
        <end position="86"/>
    </location>
</feature>
<evidence type="ECO:0000256" key="1">
    <source>
        <dbReference type="SAM" id="MobiDB-lite"/>
    </source>
</evidence>
<feature type="compositionally biased region" description="Gly residues" evidence="1">
    <location>
        <begin position="59"/>
        <end position="71"/>
    </location>
</feature>
<name>A0A9Q0XD04_9SAUR</name>
<dbReference type="InterPro" id="IPR031630">
    <property type="entry name" value="CCDC117"/>
</dbReference>
<feature type="compositionally biased region" description="Pro residues" evidence="1">
    <location>
        <begin position="40"/>
        <end position="56"/>
    </location>
</feature>
<dbReference type="AlphaFoldDB" id="A0A9Q0XD04"/>
<evidence type="ECO:0000313" key="3">
    <source>
        <dbReference type="Proteomes" id="UP001142489"/>
    </source>
</evidence>
<feature type="region of interest" description="Disordered" evidence="1">
    <location>
        <begin position="178"/>
        <end position="207"/>
    </location>
</feature>
<sequence>MAALEGSFPGAVGPLPAPIPPGGRPHDGGGALARRRPDPQEPPLQPPPTTTPPPSPHHQGGGGGGGGGPGPGCASSLGLLLPRGCGGRTRIPYSWRKRHKMEEEPEGCPVAKKRLVEEAGLGPSAPSMVDWALCGGQPTTSAPSCLAGPQEAPCEEMEQVTVEPQCEAARRRLQEIEDRIIDEDEEDEQGETEGLPGGSGGSLPTLVLSDTLKTGLKQDYEGDFTKKIIESMSRPSMELVLWRPLPEFLPEPPEPPVAAKSYKVPALAKGGLARPEPPPGPFLPQ</sequence>
<evidence type="ECO:0008006" key="4">
    <source>
        <dbReference type="Google" id="ProtNLM"/>
    </source>
</evidence>
<evidence type="ECO:0000313" key="2">
    <source>
        <dbReference type="EMBL" id="KAJ7309872.1"/>
    </source>
</evidence>
<dbReference type="PANTHER" id="PTHR36128:SF1">
    <property type="entry name" value="COILED-COIL DOMAIN-CONTAINING PROTEIN 117"/>
    <property type="match status" value="1"/>
</dbReference>
<protein>
    <recommendedName>
        <fullName evidence="4">Coiled-coil domain containing 117</fullName>
    </recommendedName>
</protein>
<gene>
    <name evidence="2" type="ORF">JRQ81_007946</name>
</gene>
<reference evidence="2" key="1">
    <citation type="journal article" date="2023" name="DNA Res.">
        <title>Chromosome-level genome assembly of Phrynocephalus forsythii using third-generation DNA sequencing and Hi-C analysis.</title>
        <authorList>
            <person name="Qi Y."/>
            <person name="Zhao W."/>
            <person name="Zhao Y."/>
            <person name="Niu C."/>
            <person name="Cao S."/>
            <person name="Zhang Y."/>
        </authorList>
    </citation>
    <scope>NUCLEOTIDE SEQUENCE</scope>
    <source>
        <tissue evidence="2">Muscle</tissue>
    </source>
</reference>
<dbReference type="Proteomes" id="UP001142489">
    <property type="component" value="Unassembled WGS sequence"/>
</dbReference>
<feature type="compositionally biased region" description="Low complexity" evidence="1">
    <location>
        <begin position="72"/>
        <end position="83"/>
    </location>
</feature>
<dbReference type="PANTHER" id="PTHR36128">
    <property type="entry name" value="COILED-COIL DOMAIN-CONTAINING PROTEIN 117"/>
    <property type="match status" value="1"/>
</dbReference>
<dbReference type="Pfam" id="PF15810">
    <property type="entry name" value="CCDC117"/>
    <property type="match status" value="1"/>
</dbReference>
<comment type="caution">
    <text evidence="2">The sequence shown here is derived from an EMBL/GenBank/DDBJ whole genome shotgun (WGS) entry which is preliminary data.</text>
</comment>
<dbReference type="EMBL" id="JAPFRF010000016">
    <property type="protein sequence ID" value="KAJ7309872.1"/>
    <property type="molecule type" value="Genomic_DNA"/>
</dbReference>
<keyword evidence="3" id="KW-1185">Reference proteome</keyword>
<accession>A0A9Q0XD04</accession>
<organism evidence="2 3">
    <name type="scientific">Phrynocephalus forsythii</name>
    <dbReference type="NCBI Taxonomy" id="171643"/>
    <lineage>
        <taxon>Eukaryota</taxon>
        <taxon>Metazoa</taxon>
        <taxon>Chordata</taxon>
        <taxon>Craniata</taxon>
        <taxon>Vertebrata</taxon>
        <taxon>Euteleostomi</taxon>
        <taxon>Lepidosauria</taxon>
        <taxon>Squamata</taxon>
        <taxon>Bifurcata</taxon>
        <taxon>Unidentata</taxon>
        <taxon>Episquamata</taxon>
        <taxon>Toxicofera</taxon>
        <taxon>Iguania</taxon>
        <taxon>Acrodonta</taxon>
        <taxon>Agamidae</taxon>
        <taxon>Agaminae</taxon>
        <taxon>Phrynocephalus</taxon>
    </lineage>
</organism>
<proteinExistence type="predicted"/>
<feature type="compositionally biased region" description="Acidic residues" evidence="1">
    <location>
        <begin position="180"/>
        <end position="191"/>
    </location>
</feature>